<protein>
    <recommendedName>
        <fullName evidence="4">FAS1 domain-containing protein</fullName>
    </recommendedName>
</protein>
<proteinExistence type="inferred from homology"/>
<feature type="signal peptide" evidence="3">
    <location>
        <begin position="1"/>
        <end position="25"/>
    </location>
</feature>
<dbReference type="PANTHER" id="PTHR33985">
    <property type="entry name" value="OS02G0491300 PROTEIN-RELATED"/>
    <property type="match status" value="1"/>
</dbReference>
<evidence type="ECO:0000259" key="4">
    <source>
        <dbReference type="PROSITE" id="PS50213"/>
    </source>
</evidence>
<evidence type="ECO:0000313" key="6">
    <source>
        <dbReference type="Proteomes" id="UP001630127"/>
    </source>
</evidence>
<accession>A0ABD3AP83</accession>
<keyword evidence="6" id="KW-1185">Reference proteome</keyword>
<sequence>MDRKSVTSILVLLLCCFINLSTSLSQPLNIITTDHGISDKLLNKGYGAMGVFGVEQYLQHLLASSSPLSLNHNITAITIFCPTDKGFTSQNHIGIPTTLLQYHIIPFKVDREILQSSPIGSTFSTLLMNAPPLVKTIAGDQVSINNVTIMDWEIYNNGKVIVHGVDDFFNPAFPIVYPTKVGKEGCAECEKNLDYHDHDDKIEAPRSRTFWSPIQEDGSLSPIPLMALLAVVAAAVSLGFGYQRYYYSKKALDDNLPVKTNVESLKSPVRTKLSILDNQT</sequence>
<dbReference type="SUPFAM" id="SSF82153">
    <property type="entry name" value="FAS1 domain"/>
    <property type="match status" value="1"/>
</dbReference>
<dbReference type="Proteomes" id="UP001630127">
    <property type="component" value="Unassembled WGS sequence"/>
</dbReference>
<organism evidence="5 6">
    <name type="scientific">Cinchona calisaya</name>
    <dbReference type="NCBI Taxonomy" id="153742"/>
    <lineage>
        <taxon>Eukaryota</taxon>
        <taxon>Viridiplantae</taxon>
        <taxon>Streptophyta</taxon>
        <taxon>Embryophyta</taxon>
        <taxon>Tracheophyta</taxon>
        <taxon>Spermatophyta</taxon>
        <taxon>Magnoliopsida</taxon>
        <taxon>eudicotyledons</taxon>
        <taxon>Gunneridae</taxon>
        <taxon>Pentapetalae</taxon>
        <taxon>asterids</taxon>
        <taxon>lamiids</taxon>
        <taxon>Gentianales</taxon>
        <taxon>Rubiaceae</taxon>
        <taxon>Cinchonoideae</taxon>
        <taxon>Cinchoneae</taxon>
        <taxon>Cinchona</taxon>
    </lineage>
</organism>
<dbReference type="SMART" id="SM00554">
    <property type="entry name" value="FAS1"/>
    <property type="match status" value="1"/>
</dbReference>
<name>A0ABD3AP83_9GENT</name>
<reference evidence="5 6" key="1">
    <citation type="submission" date="2024-11" db="EMBL/GenBank/DDBJ databases">
        <title>A near-complete genome assembly of Cinchona calisaya.</title>
        <authorList>
            <person name="Lian D.C."/>
            <person name="Zhao X.W."/>
            <person name="Wei L."/>
        </authorList>
    </citation>
    <scope>NUCLEOTIDE SEQUENCE [LARGE SCALE GENOMIC DNA]</scope>
    <source>
        <tissue evidence="5">Nenye</tissue>
    </source>
</reference>
<keyword evidence="2" id="KW-1133">Transmembrane helix</keyword>
<dbReference type="AlphaFoldDB" id="A0ABD3AP83"/>
<dbReference type="PROSITE" id="PS50213">
    <property type="entry name" value="FAS1"/>
    <property type="match status" value="1"/>
</dbReference>
<keyword evidence="2" id="KW-0472">Membrane</keyword>
<dbReference type="InterPro" id="IPR000782">
    <property type="entry name" value="FAS1_domain"/>
</dbReference>
<dbReference type="InterPro" id="IPR036378">
    <property type="entry name" value="FAS1_dom_sf"/>
</dbReference>
<comment type="similarity">
    <text evidence="1">Belongs to the fasciclin-like AGP family.</text>
</comment>
<evidence type="ECO:0000256" key="1">
    <source>
        <dbReference type="ARBA" id="ARBA00007843"/>
    </source>
</evidence>
<feature type="domain" description="FAS1" evidence="4">
    <location>
        <begin position="38"/>
        <end position="169"/>
    </location>
</feature>
<dbReference type="Pfam" id="PF02469">
    <property type="entry name" value="Fasciclin"/>
    <property type="match status" value="1"/>
</dbReference>
<evidence type="ECO:0000313" key="5">
    <source>
        <dbReference type="EMBL" id="KAL3532993.1"/>
    </source>
</evidence>
<dbReference type="PANTHER" id="PTHR33985:SF29">
    <property type="entry name" value="FAS1 DOMAIN-CONTAINING PROTEIN"/>
    <property type="match status" value="1"/>
</dbReference>
<dbReference type="EMBL" id="JBJUIK010000003">
    <property type="protein sequence ID" value="KAL3532993.1"/>
    <property type="molecule type" value="Genomic_DNA"/>
</dbReference>
<dbReference type="Gene3D" id="2.30.180.10">
    <property type="entry name" value="FAS1 domain"/>
    <property type="match status" value="1"/>
</dbReference>
<dbReference type="InterPro" id="IPR052806">
    <property type="entry name" value="Fasciclin-like_AGP"/>
</dbReference>
<evidence type="ECO:0000256" key="2">
    <source>
        <dbReference type="SAM" id="Phobius"/>
    </source>
</evidence>
<keyword evidence="3" id="KW-0732">Signal</keyword>
<gene>
    <name evidence="5" type="ORF">ACH5RR_006514</name>
</gene>
<comment type="caution">
    <text evidence="5">The sequence shown here is derived from an EMBL/GenBank/DDBJ whole genome shotgun (WGS) entry which is preliminary data.</text>
</comment>
<feature type="transmembrane region" description="Helical" evidence="2">
    <location>
        <begin position="223"/>
        <end position="242"/>
    </location>
</feature>
<keyword evidence="2" id="KW-0812">Transmembrane</keyword>
<feature type="chain" id="PRO_5044809434" description="FAS1 domain-containing protein" evidence="3">
    <location>
        <begin position="26"/>
        <end position="280"/>
    </location>
</feature>
<evidence type="ECO:0000256" key="3">
    <source>
        <dbReference type="SAM" id="SignalP"/>
    </source>
</evidence>